<dbReference type="EMBL" id="JAJHJB010000048">
    <property type="protein sequence ID" value="MCC5468066.1"/>
    <property type="molecule type" value="Genomic_DNA"/>
</dbReference>
<comment type="caution">
    <text evidence="1">The sequence shown here is derived from an EMBL/GenBank/DDBJ whole genome shotgun (WGS) entry which is preliminary data.</text>
</comment>
<dbReference type="Proteomes" id="UP001165492">
    <property type="component" value="Unassembled WGS sequence"/>
</dbReference>
<sequence length="47" mass="5199">MTQNGVITIATSLAPGKNLDNQKKSLTVGARWGLSAYRLMHRMKLLN</sequence>
<evidence type="ECO:0000313" key="1">
    <source>
        <dbReference type="EMBL" id="MCC5468066.1"/>
    </source>
</evidence>
<evidence type="ECO:0000313" key="2">
    <source>
        <dbReference type="Proteomes" id="UP001165492"/>
    </source>
</evidence>
<keyword evidence="2" id="KW-1185">Reference proteome</keyword>
<reference evidence="1" key="1">
    <citation type="submission" date="2021-11" db="EMBL/GenBank/DDBJ databases">
        <title>Description of a new species Pelosinus isolated from the bottom sediments of Lake Baikal.</title>
        <authorList>
            <person name="Zakharyuk A."/>
        </authorList>
    </citation>
    <scope>NUCLEOTIDE SEQUENCE</scope>
    <source>
        <strain evidence="1">Bkl1</strain>
    </source>
</reference>
<name>A0ABS8HY19_9FIRM</name>
<organism evidence="1 2">
    <name type="scientific">Pelosinus baikalensis</name>
    <dbReference type="NCBI Taxonomy" id="2892015"/>
    <lineage>
        <taxon>Bacteria</taxon>
        <taxon>Bacillati</taxon>
        <taxon>Bacillota</taxon>
        <taxon>Negativicutes</taxon>
        <taxon>Selenomonadales</taxon>
        <taxon>Sporomusaceae</taxon>
        <taxon>Pelosinus</taxon>
    </lineage>
</organism>
<dbReference type="RefSeq" id="WP_229536969.1">
    <property type="nucleotide sequence ID" value="NZ_JAJHJB010000048.1"/>
</dbReference>
<proteinExistence type="predicted"/>
<gene>
    <name evidence="1" type="ORF">LMF89_22270</name>
</gene>
<protein>
    <submittedName>
        <fullName evidence="1">Uncharacterized protein</fullName>
    </submittedName>
</protein>
<accession>A0ABS8HY19</accession>